<dbReference type="AlphaFoldDB" id="A0AAD4MLB1"/>
<evidence type="ECO:0000313" key="2">
    <source>
        <dbReference type="EMBL" id="KAI1696577.1"/>
    </source>
</evidence>
<proteinExistence type="predicted"/>
<dbReference type="EMBL" id="JAKKPZ010000319">
    <property type="protein sequence ID" value="KAI1696577.1"/>
    <property type="molecule type" value="Genomic_DNA"/>
</dbReference>
<keyword evidence="3" id="KW-1185">Reference proteome</keyword>
<evidence type="ECO:0000256" key="1">
    <source>
        <dbReference type="SAM" id="SignalP"/>
    </source>
</evidence>
<reference evidence="2" key="1">
    <citation type="submission" date="2022-01" db="EMBL/GenBank/DDBJ databases">
        <title>Genome Sequence Resource for Two Populations of Ditylenchus destructor, the Migratory Endoparasitic Phytonematode.</title>
        <authorList>
            <person name="Zhang H."/>
            <person name="Lin R."/>
            <person name="Xie B."/>
        </authorList>
    </citation>
    <scope>NUCLEOTIDE SEQUENCE</scope>
    <source>
        <strain evidence="2">BazhouSP</strain>
    </source>
</reference>
<keyword evidence="1" id="KW-0732">Signal</keyword>
<evidence type="ECO:0000313" key="3">
    <source>
        <dbReference type="Proteomes" id="UP001201812"/>
    </source>
</evidence>
<sequence>MRSMSFVIFLAFLNIVSAFHGNFSSKLISDDLKDQTNLLLADILKDKVSTKAVYLAQGLLDTIKVARILELSTDLAREYEYLVYSSSYVGLSSPVGNDKNDRLKLVANVVSLVLKDVSYSNNPNFVADEAAVNKKINAWIASPNGTVTNITNPLITKDDGEHTVNVALAANGKDLIRDSVGWNGKPNYLYRLNCEMWELSQRYAKELNKTVMLVPLMVLKKFGLGYVRFVVPLVVVEDGLLSCPVVLVLQATNDDIINDVVGVGKINL</sequence>
<accession>A0AAD4MLB1</accession>
<name>A0AAD4MLB1_9BILA</name>
<dbReference type="Proteomes" id="UP001201812">
    <property type="component" value="Unassembled WGS sequence"/>
</dbReference>
<comment type="caution">
    <text evidence="2">The sequence shown here is derived from an EMBL/GenBank/DDBJ whole genome shotgun (WGS) entry which is preliminary data.</text>
</comment>
<feature type="chain" id="PRO_5041904955" evidence="1">
    <location>
        <begin position="19"/>
        <end position="268"/>
    </location>
</feature>
<organism evidence="2 3">
    <name type="scientific">Ditylenchus destructor</name>
    <dbReference type="NCBI Taxonomy" id="166010"/>
    <lineage>
        <taxon>Eukaryota</taxon>
        <taxon>Metazoa</taxon>
        <taxon>Ecdysozoa</taxon>
        <taxon>Nematoda</taxon>
        <taxon>Chromadorea</taxon>
        <taxon>Rhabditida</taxon>
        <taxon>Tylenchina</taxon>
        <taxon>Tylenchomorpha</taxon>
        <taxon>Sphaerularioidea</taxon>
        <taxon>Anguinidae</taxon>
        <taxon>Anguininae</taxon>
        <taxon>Ditylenchus</taxon>
    </lineage>
</organism>
<gene>
    <name evidence="2" type="ORF">DdX_18975</name>
</gene>
<feature type="signal peptide" evidence="1">
    <location>
        <begin position="1"/>
        <end position="18"/>
    </location>
</feature>
<protein>
    <submittedName>
        <fullName evidence="2">Uncharacterized protein</fullName>
    </submittedName>
</protein>